<evidence type="ECO:0000259" key="3">
    <source>
        <dbReference type="Pfam" id="PF22485"/>
    </source>
</evidence>
<accession>A0A3M7F2Z1</accession>
<feature type="compositionally biased region" description="Polar residues" evidence="1">
    <location>
        <begin position="24"/>
        <end position="53"/>
    </location>
</feature>
<feature type="compositionally biased region" description="Low complexity" evidence="1">
    <location>
        <begin position="208"/>
        <end position="226"/>
    </location>
</feature>
<evidence type="ECO:0000256" key="2">
    <source>
        <dbReference type="SAM" id="Phobius"/>
    </source>
</evidence>
<dbReference type="VEuPathDB" id="FungiDB:BTJ68_11405"/>
<comment type="caution">
    <text evidence="4">The sequence shown here is derived from an EMBL/GenBank/DDBJ whole genome shotgun (WGS) entry which is preliminary data.</text>
</comment>
<organism evidence="4 5">
    <name type="scientific">Hortaea werneckii</name>
    <name type="common">Black yeast</name>
    <name type="synonym">Cladosporium werneckii</name>
    <dbReference type="NCBI Taxonomy" id="91943"/>
    <lineage>
        <taxon>Eukaryota</taxon>
        <taxon>Fungi</taxon>
        <taxon>Dikarya</taxon>
        <taxon>Ascomycota</taxon>
        <taxon>Pezizomycotina</taxon>
        <taxon>Dothideomycetes</taxon>
        <taxon>Dothideomycetidae</taxon>
        <taxon>Mycosphaerellales</taxon>
        <taxon>Teratosphaeriaceae</taxon>
        <taxon>Hortaea</taxon>
    </lineage>
</organism>
<keyword evidence="2" id="KW-0812">Transmembrane</keyword>
<feature type="compositionally biased region" description="Low complexity" evidence="1">
    <location>
        <begin position="125"/>
        <end position="141"/>
    </location>
</feature>
<keyword evidence="2" id="KW-0472">Membrane</keyword>
<evidence type="ECO:0000256" key="1">
    <source>
        <dbReference type="SAM" id="MobiDB-lite"/>
    </source>
</evidence>
<dbReference type="PANTHER" id="PTHR39461:SF1">
    <property type="entry name" value="LEA DOMAIN PROTEIN (AFU_ORTHOLOGUE AFUA_8G04920)"/>
    <property type="match status" value="1"/>
</dbReference>
<feature type="region of interest" description="Disordered" evidence="1">
    <location>
        <begin position="1"/>
        <end position="342"/>
    </location>
</feature>
<feature type="domain" description="DUF6987" evidence="3">
    <location>
        <begin position="1528"/>
        <end position="1724"/>
    </location>
</feature>
<keyword evidence="2" id="KW-1133">Transmembrane helix</keyword>
<sequence>MPSPAAGKQTGGAPKTPTKLTRKPGSTPQKLGQSAQSASKGTPSTPKSATAQKPNPGDVAGKAQQTAQGAKGQAEQAGQGAKDQAEQTAQGAKDQAQGAGDQAQSQVEMKDDDDDDEGPMSKVSQAGDQAQQGLQQQAPQPVNEDDDTIGGAQQQAQNTAQQAGEEAEDVADDATQKAGDVGESNDDTTDDQDQDQQQGQQQGGGLLSGAQGLAGKAQGLAGKGQQDPTGAAKDAAGDVKEGAEKTAQGAQDTAQEGMDEAQKVAGEATDEAGDAAEGAQDQAGQAVNGAQDAAQGATDQAQDTAQGAADQAQDTAQDAQDQAGDAADGATEGLPMPEGMPIDLGVLKGLEVQEDGTIYDPEGNPIGKLAEGDAEDLAGYPIGDDGEILDDDGDLVGRVELLPDEIKKQMQEAKDQGVDLPEGAEDYLSQLPEGEDLEDGLNLPGLDILNGLTCQIDGLIYDDDGNTVGKVVDGDPQELQNATLNDQGEFIDQDGNVIGHADIHEDAADLVEQGVYAPASEAVEGAEEEGEGLVDGVQDQAEGAADDAQNQVEGAADEAQEGELPGIEDQLPGIEALEGKELNDAGEILDDQGDVLGQIADEDLKQKIENGEIDPSTLKINEEGQVVDQDGNVLGETQLAEGAAEKLAGGPLLDRRILDGKKINKKGQVLDEDGEVIGELSDGELKDCTGKKINDKGEVLDKNGKVVGHVNIVPGEAAENATRDLLEELGELPQQSELPGLDILEGLKVNKKGQILNEDGEPIGELVDGELSQCAGKKCNDKGEVLDKNGQVIGRVKTLAQEGEDQAEEAADEAAEQTPGYDIFDGRKLSKKGQVFDDEGEPIGELVEGDIATCAGRQVNNQGEILDDEGNVIGRVQPFGQEEGEGEEEGPELPPLSILDGLTVNKAGKLLDANGTVVGELVEGDAKKLSKSGLTSDDQGQFWDNKGHVIGRAQTVPVEEPDEEAIFAGLEGLRVVEDGFVEDEEGNRVGVITEGDAKKLLGRAVDEDGDIIDKRGSVVGHAERYEPGEEEVPEEADLSFLQGKEVNKAGLVIGDEGVPVARLIEGKAKDLAGRQLDEQGQIWNDKGKVMGRIELIPEEERESKPEGPFAGLEDLRVIEGGKVADEDGNVVGEITDGNPKRLIGLSVDDDGDIVDKYGNVKGHAEPLPEEEEQVIDNSVLNGKVLNKQGYVVDENGIPFGRLVEGDAKELAGRPCDENGDIHNDTGKVVGHCEVIPEDQRVHRGEGPFAGLEGLRVVKDGWVEDEDGNTVGQIVEGNAKRLVGNAVDEDGDIIDKYGNVKGHAEPWEAPEEEQVDLSALAGTSINKNGNAVDGNGQIIGRVVEGDIKTMVGKKVDGQGQIWDNAGNVVGRCELVFGEDTSPEGPFAGFEGLQITKDGTVVTQAGDIVGRIIEGEPKKLLGHTVDEDGDIVDKNGNTIGKAERWEPEEKERRVNPMSGKRVNKEGEVRDENGDLIGRLTDGNLGHCVGQEIDDAGNVVDVDGNKIGECTLLENIVEEEYEGPSEEELEEARKREEERQTAEKMANICTQTLERMQPICKQIKEHMEKADRTPKEELDEEELVNKVKPLIEEGGRILQECNGSLRGLDPDGHIAAQAKGRAGTKEATPEEYRLAETLKELTTTVVTTIDDAKKKLNDMPYAKKKLNPLWGLMTQPLFQILAAVGLLLAGVLGLVGQLLNGLGLGGLVNGLMGGLGINKLLEAFGLGGGDKKKKSGGSGVGNLPIVGGFLGGGK</sequence>
<feature type="transmembrane region" description="Helical" evidence="2">
    <location>
        <begin position="1674"/>
        <end position="1696"/>
    </location>
</feature>
<feature type="compositionally biased region" description="Low complexity" evidence="1">
    <location>
        <begin position="275"/>
        <end position="331"/>
    </location>
</feature>
<evidence type="ECO:0000313" key="5">
    <source>
        <dbReference type="Proteomes" id="UP000269539"/>
    </source>
</evidence>
<gene>
    <name evidence="4" type="ORF">D0864_07893</name>
</gene>
<feature type="compositionally biased region" description="Acidic residues" evidence="1">
    <location>
        <begin position="1518"/>
        <end position="1527"/>
    </location>
</feature>
<dbReference type="PANTHER" id="PTHR39461">
    <property type="entry name" value="LEA DOMAIN PROTEIN (AFU_ORTHOLOGUE AFUA_8G04920)"/>
    <property type="match status" value="1"/>
</dbReference>
<feature type="compositionally biased region" description="Basic and acidic residues" evidence="1">
    <location>
        <begin position="1528"/>
        <end position="1537"/>
    </location>
</feature>
<reference evidence="4 5" key="1">
    <citation type="journal article" date="2018" name="BMC Genomics">
        <title>Genomic evidence for intraspecific hybridization in a clonal and extremely halotolerant yeast.</title>
        <authorList>
            <person name="Gostincar C."/>
            <person name="Stajich J.E."/>
            <person name="Zupancic J."/>
            <person name="Zalar P."/>
            <person name="Gunde-Cimerman N."/>
        </authorList>
    </citation>
    <scope>NUCLEOTIDE SEQUENCE [LARGE SCALE GENOMIC DNA]</scope>
    <source>
        <strain evidence="4 5">EXF-10513</strain>
    </source>
</reference>
<feature type="compositionally biased region" description="Acidic residues" evidence="1">
    <location>
        <begin position="183"/>
        <end position="194"/>
    </location>
</feature>
<dbReference type="Pfam" id="PF22485">
    <property type="entry name" value="DUF6987"/>
    <property type="match status" value="1"/>
</dbReference>
<feature type="compositionally biased region" description="Basic and acidic residues" evidence="1">
    <location>
        <begin position="235"/>
        <end position="244"/>
    </location>
</feature>
<dbReference type="InterPro" id="IPR022124">
    <property type="entry name" value="DUF3659"/>
</dbReference>
<dbReference type="Gene3D" id="1.20.120.20">
    <property type="entry name" value="Apolipoprotein"/>
    <property type="match status" value="1"/>
</dbReference>
<feature type="region of interest" description="Disordered" evidence="1">
    <location>
        <begin position="1518"/>
        <end position="1537"/>
    </location>
</feature>
<feature type="compositionally biased region" description="Low complexity" evidence="1">
    <location>
        <begin position="60"/>
        <end position="104"/>
    </location>
</feature>
<name>A0A3M7F2Z1_HORWE</name>
<evidence type="ECO:0000313" key="4">
    <source>
        <dbReference type="EMBL" id="RMY83180.1"/>
    </source>
</evidence>
<dbReference type="Proteomes" id="UP000269539">
    <property type="component" value="Unassembled WGS sequence"/>
</dbReference>
<dbReference type="InterPro" id="IPR054256">
    <property type="entry name" value="DUF6987"/>
</dbReference>
<dbReference type="EMBL" id="QWIO01000870">
    <property type="protein sequence ID" value="RMY83180.1"/>
    <property type="molecule type" value="Genomic_DNA"/>
</dbReference>
<protein>
    <recommendedName>
        <fullName evidence="3">DUF6987 domain-containing protein</fullName>
    </recommendedName>
</protein>
<proteinExistence type="predicted"/>
<dbReference type="Pfam" id="PF12396">
    <property type="entry name" value="DUF3659"/>
    <property type="match status" value="15"/>
</dbReference>
<feature type="compositionally biased region" description="Low complexity" evidence="1">
    <location>
        <begin position="150"/>
        <end position="164"/>
    </location>
</feature>